<sequence length="321" mass="33886">MRLGMVGLGRMGGDMTRRLMQGGHEVVVFDLSQDTVGKLEAEGAKGASSVADMAGQLSAPRVLWLMLPAGDVTSRAVTEALSHLAPGDVIVDGANSNWEHTRARAEEAGAQGVHYVDSGTSGGIWGLREGYNLMVGASDEAFRVVEPALKTLAPEHGYAHVGPAGSGHFVKMIHNGIEYAIMQSYGEGFEAMAKYPHADLNLSQIANLWTHGSVVRSWLLELAAAALSKNVRLNDVKAYVDDSGMGRWTVEYGVKEGVPMSAISAALFARFSSRQTDSFAAKLAAALRNEFGGHAIHEALKAEGVAASGVAETAPVAAEER</sequence>
<dbReference type="SUPFAM" id="SSF51735">
    <property type="entry name" value="NAD(P)-binding Rossmann-fold domains"/>
    <property type="match status" value="1"/>
</dbReference>
<feature type="domain" description="6-phosphogluconate dehydrogenase C-terminal" evidence="4">
    <location>
        <begin position="167"/>
        <end position="321"/>
    </location>
</feature>
<dbReference type="InterPro" id="IPR036291">
    <property type="entry name" value="NAD(P)-bd_dom_sf"/>
</dbReference>
<dbReference type="GO" id="GO:0019521">
    <property type="term" value="P:D-gluconate metabolic process"/>
    <property type="evidence" value="ECO:0007669"/>
    <property type="project" value="UniProtKB-KW"/>
</dbReference>
<name>A0A6J4VX45_9DEIN</name>
<evidence type="ECO:0000256" key="1">
    <source>
        <dbReference type="ARBA" id="ARBA00008419"/>
    </source>
</evidence>
<evidence type="ECO:0000313" key="5">
    <source>
        <dbReference type="EMBL" id="CAA9587901.1"/>
    </source>
</evidence>
<keyword evidence="3" id="KW-0311">Gluconate utilization</keyword>
<dbReference type="GO" id="GO:0050661">
    <property type="term" value="F:NADP binding"/>
    <property type="evidence" value="ECO:0007669"/>
    <property type="project" value="InterPro"/>
</dbReference>
<dbReference type="Pfam" id="PF03446">
    <property type="entry name" value="NAD_binding_2"/>
    <property type="match status" value="1"/>
</dbReference>
<dbReference type="GO" id="GO:0004616">
    <property type="term" value="F:phosphogluconate dehydrogenase (decarboxylating) activity"/>
    <property type="evidence" value="ECO:0007669"/>
    <property type="project" value="UniProtKB-EC"/>
</dbReference>
<dbReference type="InterPro" id="IPR004849">
    <property type="entry name" value="6DGDH_YqeC"/>
</dbReference>
<evidence type="ECO:0000259" key="4">
    <source>
        <dbReference type="SMART" id="SM01350"/>
    </source>
</evidence>
<dbReference type="GO" id="GO:0006098">
    <property type="term" value="P:pentose-phosphate shunt"/>
    <property type="evidence" value="ECO:0007669"/>
    <property type="project" value="InterPro"/>
</dbReference>
<dbReference type="InterPro" id="IPR008927">
    <property type="entry name" value="6-PGluconate_DH-like_C_sf"/>
</dbReference>
<dbReference type="EMBL" id="CADCWP010000353">
    <property type="protein sequence ID" value="CAA9587901.1"/>
    <property type="molecule type" value="Genomic_DNA"/>
</dbReference>
<dbReference type="InterPro" id="IPR013328">
    <property type="entry name" value="6PGD_dom2"/>
</dbReference>
<dbReference type="NCBIfam" id="TIGR00872">
    <property type="entry name" value="gnd_rel"/>
    <property type="match status" value="1"/>
</dbReference>
<dbReference type="Gene3D" id="1.10.1040.10">
    <property type="entry name" value="N-(1-d-carboxylethyl)-l-norvaline Dehydrogenase, domain 2"/>
    <property type="match status" value="1"/>
</dbReference>
<evidence type="ECO:0000256" key="3">
    <source>
        <dbReference type="ARBA" id="ARBA00023064"/>
    </source>
</evidence>
<dbReference type="SMART" id="SM01350">
    <property type="entry name" value="6PGD"/>
    <property type="match status" value="1"/>
</dbReference>
<keyword evidence="2 5" id="KW-0560">Oxidoreductase</keyword>
<dbReference type="Gene3D" id="3.40.50.720">
    <property type="entry name" value="NAD(P)-binding Rossmann-like Domain"/>
    <property type="match status" value="1"/>
</dbReference>
<accession>A0A6J4VX45</accession>
<dbReference type="Pfam" id="PF00393">
    <property type="entry name" value="6PGD"/>
    <property type="match status" value="1"/>
</dbReference>
<proteinExistence type="inferred from homology"/>
<dbReference type="InterPro" id="IPR006114">
    <property type="entry name" value="6PGDH_C"/>
</dbReference>
<dbReference type="InterPro" id="IPR006115">
    <property type="entry name" value="6PGDH_NADP-bd"/>
</dbReference>
<gene>
    <name evidence="5" type="ORF">AVDCRST_MAG86-3944</name>
</gene>
<organism evidence="5">
    <name type="scientific">uncultured Truepera sp</name>
    <dbReference type="NCBI Taxonomy" id="543023"/>
    <lineage>
        <taxon>Bacteria</taxon>
        <taxon>Thermotogati</taxon>
        <taxon>Deinococcota</taxon>
        <taxon>Deinococci</taxon>
        <taxon>Trueperales</taxon>
        <taxon>Trueperaceae</taxon>
        <taxon>Truepera</taxon>
        <taxon>environmental samples</taxon>
    </lineage>
</organism>
<comment type="similarity">
    <text evidence="1">Belongs to the 6-phosphogluconate dehydrogenase family.</text>
</comment>
<dbReference type="NCBIfam" id="NF007161">
    <property type="entry name" value="PRK09599.1"/>
    <property type="match status" value="1"/>
</dbReference>
<reference evidence="5" key="1">
    <citation type="submission" date="2020-02" db="EMBL/GenBank/DDBJ databases">
        <authorList>
            <person name="Meier V. D."/>
        </authorList>
    </citation>
    <scope>NUCLEOTIDE SEQUENCE</scope>
    <source>
        <strain evidence="5">AVDCRST_MAG86</strain>
    </source>
</reference>
<dbReference type="PANTHER" id="PTHR11811">
    <property type="entry name" value="6-PHOSPHOGLUCONATE DEHYDROGENASE"/>
    <property type="match status" value="1"/>
</dbReference>
<dbReference type="InterPro" id="IPR006183">
    <property type="entry name" value="Pgluconate_DH"/>
</dbReference>
<dbReference type="SUPFAM" id="SSF48179">
    <property type="entry name" value="6-phosphogluconate dehydrogenase C-terminal domain-like"/>
    <property type="match status" value="1"/>
</dbReference>
<evidence type="ECO:0000256" key="2">
    <source>
        <dbReference type="ARBA" id="ARBA00023002"/>
    </source>
</evidence>
<dbReference type="PRINTS" id="PR00076">
    <property type="entry name" value="6PGDHDRGNASE"/>
</dbReference>
<protein>
    <submittedName>
        <fullName evidence="5">6-phosphogluconate dehydrogenase, decarboxylating</fullName>
        <ecNumber evidence="5">1.1.1.44</ecNumber>
    </submittedName>
</protein>
<dbReference type="EC" id="1.1.1.44" evidence="5"/>
<dbReference type="AlphaFoldDB" id="A0A6J4VX45"/>